<accession>A0A1S5R1C6</accession>
<evidence type="ECO:0000313" key="2">
    <source>
        <dbReference type="Proteomes" id="UP000223738"/>
    </source>
</evidence>
<name>A0A1S5R1C6_9CAUD</name>
<evidence type="ECO:0000313" key="1">
    <source>
        <dbReference type="EMBL" id="ANA49215.1"/>
    </source>
</evidence>
<gene>
    <name evidence="1" type="ORF">PMW_90</name>
</gene>
<reference evidence="1 2" key="1">
    <citation type="submission" date="2016-03" db="EMBL/GenBank/DDBJ databases">
        <title>Characterization of pf16 and phiPMW: Two novel phages infecting Pseudomonas putida PpG1.</title>
        <authorList>
            <person name="Magill D.J."/>
            <person name="Krylov V.N."/>
            <person name="Allen C.C.R."/>
            <person name="McGrath J.W."/>
            <person name="Quinn J.P."/>
            <person name="Kulakov L.A."/>
        </authorList>
    </citation>
    <scope>NUCLEOTIDE SEQUENCE [LARGE SCALE GENOMIC DNA]</scope>
</reference>
<protein>
    <submittedName>
        <fullName evidence="1">Uncharacterized protein</fullName>
    </submittedName>
</protein>
<organism evidence="1 2">
    <name type="scientific">Pseudomonas phage phiPMW</name>
    <dbReference type="NCBI Taxonomy" id="1815582"/>
    <lineage>
        <taxon>Viruses</taxon>
        <taxon>Duplodnaviria</taxon>
        <taxon>Heunggongvirae</taxon>
        <taxon>Uroviricota</taxon>
        <taxon>Caudoviricetes</taxon>
        <taxon>Plaisancevirus</taxon>
        <taxon>Plaisancevirus PMW</taxon>
    </lineage>
</organism>
<proteinExistence type="predicted"/>
<dbReference type="EMBL" id="KU862660">
    <property type="protein sequence ID" value="ANA49215.1"/>
    <property type="molecule type" value="Genomic_DNA"/>
</dbReference>
<sequence length="82" mass="9561">MIDFEAIQKLMPEISDEMITKKRDELVAQAAKVVYQNQECYVAQWILHNPNVNFDDYELAFRSVDGKIGYNVYMVKKGENNV</sequence>
<dbReference type="OrthoDB" id="41311at10239"/>
<keyword evidence="2" id="KW-1185">Reference proteome</keyword>
<dbReference type="Proteomes" id="UP000223738">
    <property type="component" value="Segment"/>
</dbReference>